<reference evidence="4" key="1">
    <citation type="submission" date="2019-12" db="EMBL/GenBank/DDBJ databases">
        <title>Genome sequencing and annotation of Brassica cretica.</title>
        <authorList>
            <person name="Studholme D.J."/>
            <person name="Sarris P.F."/>
        </authorList>
    </citation>
    <scope>NUCLEOTIDE SEQUENCE</scope>
    <source>
        <strain evidence="4">PFS-102/07</strain>
        <tissue evidence="4">Leaf</tissue>
    </source>
</reference>
<evidence type="ECO:0000256" key="1">
    <source>
        <dbReference type="ARBA" id="ARBA00022737"/>
    </source>
</evidence>
<dbReference type="EMBL" id="QGKY02001250">
    <property type="protein sequence ID" value="KAF2565046.1"/>
    <property type="molecule type" value="Genomic_DNA"/>
</dbReference>
<dbReference type="PANTHER" id="PTHR32410:SF203">
    <property type="entry name" value="CYSTEINE_HISTIDINE-RICH C1 DOMAIN FAMILY PROTEIN"/>
    <property type="match status" value="1"/>
</dbReference>
<dbReference type="InterPro" id="IPR013083">
    <property type="entry name" value="Znf_RING/FYVE/PHD"/>
</dbReference>
<feature type="domain" description="DC1" evidence="3">
    <location>
        <begin position="59"/>
        <end position="109"/>
    </location>
</feature>
<gene>
    <name evidence="4" type="ORF">F2Q70_00015527</name>
</gene>
<dbReference type="InterPro" id="IPR046349">
    <property type="entry name" value="C1-like_sf"/>
</dbReference>
<accession>A0A8S9I6T2</accession>
<feature type="compositionally biased region" description="Acidic residues" evidence="2">
    <location>
        <begin position="763"/>
        <end position="775"/>
    </location>
</feature>
<dbReference type="InterPro" id="IPR004146">
    <property type="entry name" value="DC1"/>
</dbReference>
<dbReference type="InterPro" id="IPR053192">
    <property type="entry name" value="Vacuole_Formation_Reg"/>
</dbReference>
<dbReference type="Pfam" id="PF03107">
    <property type="entry name" value="C1_2"/>
    <property type="match status" value="3"/>
</dbReference>
<dbReference type="PANTHER" id="PTHR32410">
    <property type="entry name" value="CYSTEINE/HISTIDINE-RICH C1 DOMAIN FAMILY PROTEIN"/>
    <property type="match status" value="1"/>
</dbReference>
<evidence type="ECO:0000313" key="4">
    <source>
        <dbReference type="EMBL" id="KAF2565046.1"/>
    </source>
</evidence>
<evidence type="ECO:0000259" key="3">
    <source>
        <dbReference type="Pfam" id="PF03107"/>
    </source>
</evidence>
<feature type="domain" description="DC1" evidence="3">
    <location>
        <begin position="450"/>
        <end position="497"/>
    </location>
</feature>
<organism evidence="4">
    <name type="scientific">Brassica cretica</name>
    <name type="common">Mustard</name>
    <dbReference type="NCBI Taxonomy" id="69181"/>
    <lineage>
        <taxon>Eukaryota</taxon>
        <taxon>Viridiplantae</taxon>
        <taxon>Streptophyta</taxon>
        <taxon>Embryophyta</taxon>
        <taxon>Tracheophyta</taxon>
        <taxon>Spermatophyta</taxon>
        <taxon>Magnoliopsida</taxon>
        <taxon>eudicotyledons</taxon>
        <taxon>Gunneridae</taxon>
        <taxon>Pentapetalae</taxon>
        <taxon>rosids</taxon>
        <taxon>malvids</taxon>
        <taxon>Brassicales</taxon>
        <taxon>Brassicaceae</taxon>
        <taxon>Brassiceae</taxon>
        <taxon>Brassica</taxon>
    </lineage>
</organism>
<protein>
    <recommendedName>
        <fullName evidence="3">DC1 domain-containing protein</fullName>
    </recommendedName>
</protein>
<feature type="domain" description="DC1" evidence="3">
    <location>
        <begin position="183"/>
        <end position="230"/>
    </location>
</feature>
<dbReference type="AlphaFoldDB" id="A0A8S9I6T2"/>
<sequence>MVKLKHGAHECLLTSPEIIDNGICNICFKDEPIEFACDLCNFDLCRACSKLPLKVSHDFHPDHPLEFCLGKKDGNERYKLCSGCGDLFSDQSLYYKCKDCEIFLDLGCAILNNIKTSWYAEEKLHYSHAHFLRRCKPGPDARGSCLMCELPLTPSAVSYGCSQCYLFAHERCLDLPREIQHPVHQAHPLTRLDFTHTCGGGKVCDACGLHVEGAPLSCLECSFYLHLRCADSLLRGVMHKSHHHKLFYLANNAKLRFKNGCRVCMRDDDGSYGDHLYHCVECGWRSHFKCLEIPESVVKKSYHIHPLVCKIFLSEDDSLEYCDVCETMVHAGHHAYCCEECGFLSHIECILHEEMPSPLYLKDLYSHLGEKLTRPADHDDKCETKELENKLVVIDVTHNHVLRSRYVTASQKGCWICYRYIHGRLWKCETCRFEAHDNCIKLSQQSRYRFHLNHPLTLLPSYPAGVTNMRCDTCKEKIDYFNLFCRICDFIICTKCAVSVKMRLGELQRGQKFIRYEEGKLCLKGGHDLVQVMVSRSYMVACTLCDDRLCNGNIVSCPDCEEIYHSQCIELWRRYRALENHPLHYNHILYMTRRKTGSRCTACKPDIDSSKYVFFCSTCSLSFHFKCIQVVGISTRIKTHKHCLYNFLRDDSSRPCTICNKPCGASFYACDICNVCAHEECIGFPTYVKNQRHQHIVNLKKIYAPKICSICGLDTKFPGHKYQYTCDHCGDVFHTNCIMSMVEREAATEEEQISDLSNMVKEDTDESGEEDSDSS</sequence>
<evidence type="ECO:0000256" key="2">
    <source>
        <dbReference type="SAM" id="MobiDB-lite"/>
    </source>
</evidence>
<comment type="caution">
    <text evidence="4">The sequence shown here is derived from an EMBL/GenBank/DDBJ whole genome shotgun (WGS) entry which is preliminary data.</text>
</comment>
<proteinExistence type="predicted"/>
<dbReference type="Gene3D" id="3.30.40.10">
    <property type="entry name" value="Zinc/RING finger domain, C3HC4 (zinc finger)"/>
    <property type="match status" value="2"/>
</dbReference>
<keyword evidence="1" id="KW-0677">Repeat</keyword>
<dbReference type="SUPFAM" id="SSF57889">
    <property type="entry name" value="Cysteine-rich domain"/>
    <property type="match status" value="6"/>
</dbReference>
<name>A0A8S9I6T2_BRACR</name>
<feature type="region of interest" description="Disordered" evidence="2">
    <location>
        <begin position="748"/>
        <end position="775"/>
    </location>
</feature>